<reference evidence="2" key="1">
    <citation type="submission" date="2018-05" db="EMBL/GenBank/DDBJ databases">
        <authorList>
            <person name="Lanie J.A."/>
            <person name="Ng W.-L."/>
            <person name="Kazmierczak K.M."/>
            <person name="Andrzejewski T.M."/>
            <person name="Davidsen T.M."/>
            <person name="Wayne K.J."/>
            <person name="Tettelin H."/>
            <person name="Glass J.I."/>
            <person name="Rusch D."/>
            <person name="Podicherti R."/>
            <person name="Tsui H.-C.T."/>
            <person name="Winkler M.E."/>
        </authorList>
    </citation>
    <scope>NUCLEOTIDE SEQUENCE</scope>
</reference>
<proteinExistence type="predicted"/>
<organism evidence="2">
    <name type="scientific">marine metagenome</name>
    <dbReference type="NCBI Taxonomy" id="408172"/>
    <lineage>
        <taxon>unclassified sequences</taxon>
        <taxon>metagenomes</taxon>
        <taxon>ecological metagenomes</taxon>
    </lineage>
</organism>
<feature type="compositionally biased region" description="Basic and acidic residues" evidence="1">
    <location>
        <begin position="1"/>
        <end position="12"/>
    </location>
</feature>
<sequence length="49" mass="5157">VNALEPRAEEGRSTTAISLNEPSNRHSRGFPNGETRSGVEPVHPDSSGG</sequence>
<gene>
    <name evidence="2" type="ORF">METZ01_LOCUS116571</name>
</gene>
<evidence type="ECO:0000256" key="1">
    <source>
        <dbReference type="SAM" id="MobiDB-lite"/>
    </source>
</evidence>
<name>A0A381XHS4_9ZZZZ</name>
<dbReference type="EMBL" id="UINC01015058">
    <property type="protein sequence ID" value="SVA63717.1"/>
    <property type="molecule type" value="Genomic_DNA"/>
</dbReference>
<feature type="non-terminal residue" evidence="2">
    <location>
        <position position="1"/>
    </location>
</feature>
<accession>A0A381XHS4</accession>
<feature type="compositionally biased region" description="Polar residues" evidence="1">
    <location>
        <begin position="13"/>
        <end position="22"/>
    </location>
</feature>
<feature type="region of interest" description="Disordered" evidence="1">
    <location>
        <begin position="1"/>
        <end position="49"/>
    </location>
</feature>
<evidence type="ECO:0000313" key="2">
    <source>
        <dbReference type="EMBL" id="SVA63717.1"/>
    </source>
</evidence>
<protein>
    <submittedName>
        <fullName evidence="2">Uncharacterized protein</fullName>
    </submittedName>
</protein>
<dbReference type="AlphaFoldDB" id="A0A381XHS4"/>